<sequence length="106" mass="12528">MDRVPFPVEQRPSTAGRRRSVPRTMPAEWLAASNVRSLSVYLEPKFYERGVEFISSMNEYYLKRDQVLFNICLDVYEKFVMDDEVAKFRAKKKIEKLYGDLIDKLP</sequence>
<feature type="region of interest" description="Disordered" evidence="1">
    <location>
        <begin position="1"/>
        <end position="20"/>
    </location>
</feature>
<dbReference type="EMBL" id="GGMS01006463">
    <property type="protein sequence ID" value="MBY75666.1"/>
    <property type="molecule type" value="Transcribed_RNA"/>
</dbReference>
<organism evidence="2">
    <name type="scientific">Sipha flava</name>
    <name type="common">yellow sugarcane aphid</name>
    <dbReference type="NCBI Taxonomy" id="143950"/>
    <lineage>
        <taxon>Eukaryota</taxon>
        <taxon>Metazoa</taxon>
        <taxon>Ecdysozoa</taxon>
        <taxon>Arthropoda</taxon>
        <taxon>Hexapoda</taxon>
        <taxon>Insecta</taxon>
        <taxon>Pterygota</taxon>
        <taxon>Neoptera</taxon>
        <taxon>Paraneoptera</taxon>
        <taxon>Hemiptera</taxon>
        <taxon>Sternorrhyncha</taxon>
        <taxon>Aphidomorpha</taxon>
        <taxon>Aphidoidea</taxon>
        <taxon>Aphididae</taxon>
        <taxon>Sipha</taxon>
    </lineage>
</organism>
<evidence type="ECO:0000313" key="2">
    <source>
        <dbReference type="EMBL" id="MBY75666.1"/>
    </source>
</evidence>
<evidence type="ECO:0000256" key="1">
    <source>
        <dbReference type="SAM" id="MobiDB-lite"/>
    </source>
</evidence>
<accession>A0A2S2QD49</accession>
<gene>
    <name evidence="2" type="ORF">g.57851</name>
</gene>
<reference evidence="2" key="1">
    <citation type="submission" date="2018-04" db="EMBL/GenBank/DDBJ databases">
        <title>Transcriptome assembly of Sipha flava.</title>
        <authorList>
            <person name="Scully E.D."/>
            <person name="Geib S.M."/>
            <person name="Palmer N.A."/>
            <person name="Koch K."/>
            <person name="Bradshaw J."/>
            <person name="Heng-Moss T."/>
            <person name="Sarath G."/>
        </authorList>
    </citation>
    <scope>NUCLEOTIDE SEQUENCE</scope>
</reference>
<protein>
    <submittedName>
        <fullName evidence="2">Uncharacterized protein</fullName>
    </submittedName>
</protein>
<dbReference type="AlphaFoldDB" id="A0A2S2QD49"/>
<proteinExistence type="predicted"/>
<name>A0A2S2QD49_9HEMI</name>